<dbReference type="Proteomes" id="UP000625551">
    <property type="component" value="Unassembled WGS sequence"/>
</dbReference>
<dbReference type="Pfam" id="PF13304">
    <property type="entry name" value="AAA_21"/>
    <property type="match status" value="1"/>
</dbReference>
<dbReference type="GO" id="GO:0005524">
    <property type="term" value="F:ATP binding"/>
    <property type="evidence" value="ECO:0007669"/>
    <property type="project" value="UniProtKB-KW"/>
</dbReference>
<gene>
    <name evidence="2" type="ORF">H9Q13_07915</name>
</gene>
<evidence type="ECO:0000313" key="3">
    <source>
        <dbReference type="Proteomes" id="UP000625551"/>
    </source>
</evidence>
<dbReference type="Gene3D" id="3.40.50.300">
    <property type="entry name" value="P-loop containing nucleotide triphosphate hydrolases"/>
    <property type="match status" value="1"/>
</dbReference>
<dbReference type="EMBL" id="JACXAJ010000002">
    <property type="protein sequence ID" value="MBD1397088.1"/>
    <property type="molecule type" value="Genomic_DNA"/>
</dbReference>
<dbReference type="PANTHER" id="PTHR40396:SF1">
    <property type="entry name" value="ATPASE AAA-TYPE CORE DOMAIN-CONTAINING PROTEIN"/>
    <property type="match status" value="1"/>
</dbReference>
<proteinExistence type="predicted"/>
<keyword evidence="2" id="KW-0067">ATP-binding</keyword>
<dbReference type="InterPro" id="IPR027417">
    <property type="entry name" value="P-loop_NTPase"/>
</dbReference>
<keyword evidence="3" id="KW-1185">Reference proteome</keyword>
<feature type="domain" description="ATPase AAA-type core" evidence="1">
    <location>
        <begin position="42"/>
        <end position="369"/>
    </location>
</feature>
<organism evidence="2 3">
    <name type="scientific">Pontibacter aquaedesilientis</name>
    <dbReference type="NCBI Taxonomy" id="2766980"/>
    <lineage>
        <taxon>Bacteria</taxon>
        <taxon>Pseudomonadati</taxon>
        <taxon>Bacteroidota</taxon>
        <taxon>Cytophagia</taxon>
        <taxon>Cytophagales</taxon>
        <taxon>Hymenobacteraceae</taxon>
        <taxon>Pontibacter</taxon>
    </lineage>
</organism>
<keyword evidence="2" id="KW-0547">Nucleotide-binding</keyword>
<reference evidence="2 3" key="1">
    <citation type="submission" date="2020-09" db="EMBL/GenBank/DDBJ databases">
        <title>Genome sequencing and assembly of Pontibacter sp.</title>
        <authorList>
            <person name="Chhetri G."/>
        </authorList>
    </citation>
    <scope>NUCLEOTIDE SEQUENCE [LARGE SCALE GENOMIC DNA]</scope>
    <source>
        <strain evidence="2 3">JH31</strain>
    </source>
</reference>
<accession>A0ABR7XFL9</accession>
<evidence type="ECO:0000313" key="2">
    <source>
        <dbReference type="EMBL" id="MBD1397088.1"/>
    </source>
</evidence>
<dbReference type="SUPFAM" id="SSF52540">
    <property type="entry name" value="P-loop containing nucleoside triphosphate hydrolases"/>
    <property type="match status" value="1"/>
</dbReference>
<evidence type="ECO:0000259" key="1">
    <source>
        <dbReference type="Pfam" id="PF13304"/>
    </source>
</evidence>
<protein>
    <submittedName>
        <fullName evidence="2">ATP-binding protein</fullName>
    </submittedName>
</protein>
<sequence>MKNIGPVKDEQLLSFEASKDTELDDFYCIEVKPGLKILKMGVIYGPNASGKTTILEGIELLRQLVLFPLDQKDDTLGFEPFLFDNVSSKSSSILGIKFFIDKVKYDYEIEFDKHKIINESLFYYPNGKRAKLYVRFTEIIKKSYHSFIDFGSKIGTGYKDKIILEGNTLSNNTVLGAVSKSNAQFPELEIVYNWFSTYLQSFISPHHDLFASTSELAEESIEIKNILIKLIQNADFHITDFEVQESEEEVGLHMISDLYQALPPEDLVKVLKEKRMLMKDIIFHHKVKDEHNDYTSYKLKSSHESRGTLRYYGLSGVLASAIIKPTFVSIDEIETSLHPDLMKQFILTFLATTTDSQLLFTTHNVLFLSNNDILRNDVVWFTEKQENGATDLYSLNDFDSKTFRRKYNSVFNAYNVGKLGAKPKIGNIFLNFEN</sequence>
<comment type="caution">
    <text evidence="2">The sequence shown here is derived from an EMBL/GenBank/DDBJ whole genome shotgun (WGS) entry which is preliminary data.</text>
</comment>
<dbReference type="PANTHER" id="PTHR40396">
    <property type="entry name" value="ATPASE-LIKE PROTEIN"/>
    <property type="match status" value="1"/>
</dbReference>
<name>A0ABR7XFL9_9BACT</name>
<dbReference type="RefSeq" id="WP_191183212.1">
    <property type="nucleotide sequence ID" value="NZ_JACXAJ010000002.1"/>
</dbReference>
<dbReference type="InterPro" id="IPR003959">
    <property type="entry name" value="ATPase_AAA_core"/>
</dbReference>